<reference evidence="1" key="1">
    <citation type="submission" date="2018-05" db="EMBL/GenBank/DDBJ databases">
        <authorList>
            <person name="Lanie J.A."/>
            <person name="Ng W.-L."/>
            <person name="Kazmierczak K.M."/>
            <person name="Andrzejewski T.M."/>
            <person name="Davidsen T.M."/>
            <person name="Wayne K.J."/>
            <person name="Tettelin H."/>
            <person name="Glass J.I."/>
            <person name="Rusch D."/>
            <person name="Podicherti R."/>
            <person name="Tsui H.-C.T."/>
            <person name="Winkler M.E."/>
        </authorList>
    </citation>
    <scope>NUCLEOTIDE SEQUENCE</scope>
</reference>
<accession>A0A382JWU4</accession>
<organism evidence="1">
    <name type="scientific">marine metagenome</name>
    <dbReference type="NCBI Taxonomy" id="408172"/>
    <lineage>
        <taxon>unclassified sequences</taxon>
        <taxon>metagenomes</taxon>
        <taxon>ecological metagenomes</taxon>
    </lineage>
</organism>
<name>A0A382JWU4_9ZZZZ</name>
<sequence>MNLFAMLVITKLMHIANGQEKDYQLKQNGKKLLAGMRKSS</sequence>
<protein>
    <submittedName>
        <fullName evidence="1">Uncharacterized protein</fullName>
    </submittedName>
</protein>
<evidence type="ECO:0000313" key="1">
    <source>
        <dbReference type="EMBL" id="SVC16135.1"/>
    </source>
</evidence>
<gene>
    <name evidence="1" type="ORF">METZ01_LOCUS268989</name>
</gene>
<proteinExistence type="predicted"/>
<dbReference type="AlphaFoldDB" id="A0A382JWU4"/>
<dbReference type="EMBL" id="UINC01076710">
    <property type="protein sequence ID" value="SVC16135.1"/>
    <property type="molecule type" value="Genomic_DNA"/>
</dbReference>